<organism evidence="2 3">
    <name type="scientific">Glaciibacter psychrotolerans</name>
    <dbReference type="NCBI Taxonomy" id="670054"/>
    <lineage>
        <taxon>Bacteria</taxon>
        <taxon>Bacillati</taxon>
        <taxon>Actinomycetota</taxon>
        <taxon>Actinomycetes</taxon>
        <taxon>Micrococcales</taxon>
        <taxon>Microbacteriaceae</taxon>
        <taxon>Glaciibacter</taxon>
    </lineage>
</organism>
<dbReference type="RefSeq" id="WP_179578968.1">
    <property type="nucleotide sequence ID" value="NZ_JACCFM010000001.1"/>
</dbReference>
<protein>
    <recommendedName>
        <fullName evidence="4">LPXTG cell wall anchor domain-containing protein</fullName>
    </recommendedName>
</protein>
<gene>
    <name evidence="2" type="ORF">HNR05_002135</name>
</gene>
<dbReference type="Proteomes" id="UP000537260">
    <property type="component" value="Unassembled WGS sequence"/>
</dbReference>
<evidence type="ECO:0000313" key="2">
    <source>
        <dbReference type="EMBL" id="NYJ20344.1"/>
    </source>
</evidence>
<name>A0A7Z0J6W7_9MICO</name>
<evidence type="ECO:0000256" key="1">
    <source>
        <dbReference type="SAM" id="SignalP"/>
    </source>
</evidence>
<accession>A0A7Z0J6W7</accession>
<feature type="chain" id="PRO_5038515497" description="LPXTG cell wall anchor domain-containing protein" evidence="1">
    <location>
        <begin position="28"/>
        <end position="445"/>
    </location>
</feature>
<proteinExistence type="predicted"/>
<keyword evidence="3" id="KW-1185">Reference proteome</keyword>
<sequence length="445" mass="45772">MKKPLRPLVSATVVATMALSAAGLALAAPASAAPGQYHDVHTSSVFWEGVNDHTGYINDANPHNFAGDIRGWSDDAFDSIPDPFYLRDGVNSWDFVADDASSVINEGGRSVFTMTGNTGGAFLTATYDVTLVLTLDGNYAQWSYTITDVSVVVDPAHLAALTVGFEGNLGSDNDSFFSVNGSTMVSDDNAVGPFANDPVIGYNIVTNGTFNGWNVEDGTGYVQPTVTGASQFDLTLVIVDYEVCNGLEKARAFVQSIVATLPSTMGASYDAVGSCVTAAPLSLAVGTPVNQDLVLTLDAGLEVNDGYFNPANPVVASIDGLPAGLTDAAVRQADGTFLVTVTGTPTEAGTFLSTLRFHMTSAGGGDAPEGSPANALPLTAPFTVTVTAAATPPAVPPASTPAAGVDVPKVELAATGFDGQTAGLLGLFVMLAGVTLQGMRRIRRT</sequence>
<dbReference type="AlphaFoldDB" id="A0A7Z0J6W7"/>
<feature type="signal peptide" evidence="1">
    <location>
        <begin position="1"/>
        <end position="27"/>
    </location>
</feature>
<comment type="caution">
    <text evidence="2">The sequence shown here is derived from an EMBL/GenBank/DDBJ whole genome shotgun (WGS) entry which is preliminary data.</text>
</comment>
<keyword evidence="1" id="KW-0732">Signal</keyword>
<evidence type="ECO:0000313" key="3">
    <source>
        <dbReference type="Proteomes" id="UP000537260"/>
    </source>
</evidence>
<evidence type="ECO:0008006" key="4">
    <source>
        <dbReference type="Google" id="ProtNLM"/>
    </source>
</evidence>
<dbReference type="EMBL" id="JACCFM010000001">
    <property type="protein sequence ID" value="NYJ20344.1"/>
    <property type="molecule type" value="Genomic_DNA"/>
</dbReference>
<reference evidence="2 3" key="1">
    <citation type="submission" date="2020-07" db="EMBL/GenBank/DDBJ databases">
        <title>Sequencing the genomes of 1000 actinobacteria strains.</title>
        <authorList>
            <person name="Klenk H.-P."/>
        </authorList>
    </citation>
    <scope>NUCLEOTIDE SEQUENCE [LARGE SCALE GENOMIC DNA]</scope>
    <source>
        <strain evidence="2 3">LI1</strain>
    </source>
</reference>